<name>A0A061ED93_THECC</name>
<proteinExistence type="predicted"/>
<evidence type="ECO:0000256" key="1">
    <source>
        <dbReference type="SAM" id="MobiDB-lite"/>
    </source>
</evidence>
<dbReference type="AlphaFoldDB" id="A0A061ED93"/>
<organism evidence="2 3">
    <name type="scientific">Theobroma cacao</name>
    <name type="common">Cacao</name>
    <name type="synonym">Cocoa</name>
    <dbReference type="NCBI Taxonomy" id="3641"/>
    <lineage>
        <taxon>Eukaryota</taxon>
        <taxon>Viridiplantae</taxon>
        <taxon>Streptophyta</taxon>
        <taxon>Embryophyta</taxon>
        <taxon>Tracheophyta</taxon>
        <taxon>Spermatophyta</taxon>
        <taxon>Magnoliopsida</taxon>
        <taxon>eudicotyledons</taxon>
        <taxon>Gunneridae</taxon>
        <taxon>Pentapetalae</taxon>
        <taxon>rosids</taxon>
        <taxon>malvids</taxon>
        <taxon>Malvales</taxon>
        <taxon>Malvaceae</taxon>
        <taxon>Byttnerioideae</taxon>
        <taxon>Theobroma</taxon>
    </lineage>
</organism>
<feature type="region of interest" description="Disordered" evidence="1">
    <location>
        <begin position="50"/>
        <end position="80"/>
    </location>
</feature>
<accession>A0A061ED93</accession>
<reference evidence="2 3" key="1">
    <citation type="journal article" date="2013" name="Genome Biol.">
        <title>The genome sequence of the most widely cultivated cacao type and its use to identify candidate genes regulating pod color.</title>
        <authorList>
            <person name="Motamayor J.C."/>
            <person name="Mockaitis K."/>
            <person name="Schmutz J."/>
            <person name="Haiminen N."/>
            <person name="Iii D.L."/>
            <person name="Cornejo O."/>
            <person name="Findley S.D."/>
            <person name="Zheng P."/>
            <person name="Utro F."/>
            <person name="Royaert S."/>
            <person name="Saski C."/>
            <person name="Jenkins J."/>
            <person name="Podicheti R."/>
            <person name="Zhao M."/>
            <person name="Scheffler B.E."/>
            <person name="Stack J.C."/>
            <person name="Feltus F.A."/>
            <person name="Mustiga G.M."/>
            <person name="Amores F."/>
            <person name="Phillips W."/>
            <person name="Marelli J.P."/>
            <person name="May G.D."/>
            <person name="Shapiro H."/>
            <person name="Ma J."/>
            <person name="Bustamante C.D."/>
            <person name="Schnell R.J."/>
            <person name="Main D."/>
            <person name="Gilbert D."/>
            <person name="Parida L."/>
            <person name="Kuhn D.N."/>
        </authorList>
    </citation>
    <scope>NUCLEOTIDE SEQUENCE [LARGE SCALE GENOMIC DNA]</scope>
    <source>
        <strain evidence="3">cv. Matina 1-6</strain>
    </source>
</reference>
<evidence type="ECO:0000313" key="3">
    <source>
        <dbReference type="Proteomes" id="UP000026915"/>
    </source>
</evidence>
<dbReference type="Proteomes" id="UP000026915">
    <property type="component" value="Chromosome 4"/>
</dbReference>
<evidence type="ECO:0000313" key="2">
    <source>
        <dbReference type="EMBL" id="EOY02901.1"/>
    </source>
</evidence>
<feature type="compositionally biased region" description="Basic and acidic residues" evidence="1">
    <location>
        <begin position="69"/>
        <end position="80"/>
    </location>
</feature>
<protein>
    <submittedName>
        <fullName evidence="2">Uncharacterized protein</fullName>
    </submittedName>
</protein>
<sequence length="80" mass="8737">MIECAFDIWSCIGLDSGDAKPMSNSPQLTQRPWNVLLSNPMVCEATSHLRNKKTMQPKPSTLPTLGLEKPAEGLDSKPSP</sequence>
<dbReference type="InParanoid" id="A0A061ED93"/>
<dbReference type="HOGENOM" id="CLU_2594619_0_0_1"/>
<gene>
    <name evidence="2" type="ORF">TCM_017298</name>
</gene>
<dbReference type="EMBL" id="CM001882">
    <property type="protein sequence ID" value="EOY02901.1"/>
    <property type="molecule type" value="Genomic_DNA"/>
</dbReference>
<dbReference type="Gramene" id="EOY02901">
    <property type="protein sequence ID" value="EOY02901"/>
    <property type="gene ID" value="TCM_017298"/>
</dbReference>
<keyword evidence="3" id="KW-1185">Reference proteome</keyword>